<evidence type="ECO:0000256" key="1">
    <source>
        <dbReference type="ARBA" id="ARBA00001231"/>
    </source>
</evidence>
<dbReference type="SUPFAM" id="SSF49384">
    <property type="entry name" value="Carbohydrate-binding domain"/>
    <property type="match status" value="1"/>
</dbReference>
<accession>A0A3M2LPE2</accession>
<dbReference type="Pfam" id="PF03174">
    <property type="entry name" value="CHB_HEX_C"/>
    <property type="match status" value="1"/>
</dbReference>
<feature type="signal peptide" evidence="10">
    <location>
        <begin position="1"/>
        <end position="36"/>
    </location>
</feature>
<dbReference type="SUPFAM" id="SSF51445">
    <property type="entry name" value="(Trans)glycosidases"/>
    <property type="match status" value="1"/>
</dbReference>
<evidence type="ECO:0000256" key="6">
    <source>
        <dbReference type="ARBA" id="ARBA00030512"/>
    </source>
</evidence>
<dbReference type="Gene3D" id="3.20.20.80">
    <property type="entry name" value="Glycosidases"/>
    <property type="match status" value="1"/>
</dbReference>
<feature type="region of interest" description="Disordered" evidence="9">
    <location>
        <begin position="276"/>
        <end position="295"/>
    </location>
</feature>
<feature type="chain" id="PRO_5018205472" description="beta-N-acetylhexosaminidase" evidence="10">
    <location>
        <begin position="37"/>
        <end position="938"/>
    </location>
</feature>
<dbReference type="RefSeq" id="WP_122197849.1">
    <property type="nucleotide sequence ID" value="NZ_JBHSKC010000040.1"/>
</dbReference>
<dbReference type="SMART" id="SM01081">
    <property type="entry name" value="CHB_HEX"/>
    <property type="match status" value="1"/>
</dbReference>
<dbReference type="Pfam" id="PF03173">
    <property type="entry name" value="CHB_HEX"/>
    <property type="match status" value="1"/>
</dbReference>
<dbReference type="InterPro" id="IPR015883">
    <property type="entry name" value="Glyco_hydro_20_cat"/>
</dbReference>
<dbReference type="InterPro" id="IPR008965">
    <property type="entry name" value="CBM2/CBM3_carb-bd_dom_sf"/>
</dbReference>
<dbReference type="AlphaFoldDB" id="A0A3M2LPE2"/>
<dbReference type="Proteomes" id="UP000282674">
    <property type="component" value="Unassembled WGS sequence"/>
</dbReference>
<dbReference type="InterPro" id="IPR025705">
    <property type="entry name" value="Beta_hexosaminidase_sua/sub"/>
</dbReference>
<dbReference type="InterPro" id="IPR014756">
    <property type="entry name" value="Ig_E-set"/>
</dbReference>
<evidence type="ECO:0000256" key="10">
    <source>
        <dbReference type="SAM" id="SignalP"/>
    </source>
</evidence>
<evidence type="ECO:0000313" key="12">
    <source>
        <dbReference type="EMBL" id="RMI39309.1"/>
    </source>
</evidence>
<dbReference type="InterPro" id="IPR004866">
    <property type="entry name" value="CHB/HEX_N_dom"/>
</dbReference>
<dbReference type="PANTHER" id="PTHR22600">
    <property type="entry name" value="BETA-HEXOSAMINIDASE"/>
    <property type="match status" value="1"/>
</dbReference>
<dbReference type="GO" id="GO:0016020">
    <property type="term" value="C:membrane"/>
    <property type="evidence" value="ECO:0007669"/>
    <property type="project" value="TreeGrafter"/>
</dbReference>
<evidence type="ECO:0000259" key="11">
    <source>
        <dbReference type="SMART" id="SM01081"/>
    </source>
</evidence>
<dbReference type="InterPro" id="IPR004867">
    <property type="entry name" value="CHB_C_dom"/>
</dbReference>
<dbReference type="PRINTS" id="PR00738">
    <property type="entry name" value="GLHYDRLASE20"/>
</dbReference>
<organism evidence="12 13">
    <name type="scientific">Actinomadura harenae</name>
    <dbReference type="NCBI Taxonomy" id="2483351"/>
    <lineage>
        <taxon>Bacteria</taxon>
        <taxon>Bacillati</taxon>
        <taxon>Actinomycetota</taxon>
        <taxon>Actinomycetes</taxon>
        <taxon>Streptosporangiales</taxon>
        <taxon>Thermomonosporaceae</taxon>
        <taxon>Actinomadura</taxon>
    </lineage>
</organism>
<reference evidence="12 13" key="1">
    <citation type="submission" date="2018-10" db="EMBL/GenBank/DDBJ databases">
        <title>Isolation from soil.</title>
        <authorList>
            <person name="Hu J."/>
        </authorList>
    </citation>
    <scope>NUCLEOTIDE SEQUENCE [LARGE SCALE GENOMIC DNA]</scope>
    <source>
        <strain evidence="12 13">NEAU-Ht49</strain>
    </source>
</reference>
<evidence type="ECO:0000256" key="9">
    <source>
        <dbReference type="SAM" id="MobiDB-lite"/>
    </source>
</evidence>
<gene>
    <name evidence="12" type="ORF">EBO15_30130</name>
</gene>
<evidence type="ECO:0000256" key="2">
    <source>
        <dbReference type="ARBA" id="ARBA00006285"/>
    </source>
</evidence>
<dbReference type="Pfam" id="PF00728">
    <property type="entry name" value="Glyco_hydro_20"/>
    <property type="match status" value="1"/>
</dbReference>
<evidence type="ECO:0000313" key="13">
    <source>
        <dbReference type="Proteomes" id="UP000282674"/>
    </source>
</evidence>
<dbReference type="Gene3D" id="3.30.379.10">
    <property type="entry name" value="Chitobiase/beta-hexosaminidase domain 2-like"/>
    <property type="match status" value="1"/>
</dbReference>
<keyword evidence="5" id="KW-0326">Glycosidase</keyword>
<dbReference type="InterPro" id="IPR017853">
    <property type="entry name" value="GH"/>
</dbReference>
<sequence length="938" mass="101001">MSQPALRRPPKTAVLVPVAALTAAGAAVLAPAPASAACHPDPRALQMTFQPVDHTVTDAVYFRARLTLDDRDRRCGLGSSGWAMYFTSVRQPAAVLSGTPGDIGRRQLADQGLSVARADRAQSGDFYVLKPTAAFTPVKPGERRQIDFNMELWAVQKTDAPAGWSISYDGGTPHWMPAKALLDPTDPKQTKAFSGDARPVQDAARRYADNTETKVPLTLQQSILPQPLSAKASGGTVAVGGGSDVRAPGNLRGEAAYLRSALGDVTRAQGAPITLRTDPRLDVDHDGKPDAEGYTLTSTASGVEIVGTDAAGVLHGVQTLRQLVPAKAYRDAAAGHGGGAVQVPRAAIADAPLFPYRGMAIDVSRHFESGPTIEKFLDLMSFTKLNKLHLRLTDDEGWRIQIPGLPELTGFGAHRAFDPAETGALHEGMGSVNDLGGGDGIAGKARNQTEANLGRPPAYQGYEPDVLNFVGKGSGSYSVADFQAILRYAKARHIEVIPEFDFPAHARAAVQAMERRYKDTGDATYRMLDPNDTSHHVSVQGYTDNMANPCVPGTYRFLTKVVGEVKKIYAGAGAPLGRISLGGDEPPGAPDTWWSGSPACKSNPETAGKDGNALKNLFFGKWNDIARTAAPETSGWEDITDPTTSFRLKGFTPLPWQNVWGWGREDWAYRFANEGTPVILAHATNLYMDLAYNKDPDEPGYYWAEYVDEKSTFTYQPFDVYANATEDRWGNPITPNPAWTRLTPEGRRNILGMEAQLFGENGMTPQLREYQAFPKLLGVAERAWNRATPTSAQMPAAWNVFSNTLGQVTFPLLSSYRPVGLPGAGVNYRIPLPGGKIDGGTLSANVRDPGLAVEYSTDGVRWQGYPGPVHVGPSALTRTRAVDGRTSRISPVGVPNWKPGDSYGRGALVSYQGELFRALRPGTGQAPDVSPASWRLIQ</sequence>
<evidence type="ECO:0000256" key="8">
    <source>
        <dbReference type="PIRSR" id="PIRSR625705-1"/>
    </source>
</evidence>
<dbReference type="PANTHER" id="PTHR22600:SF57">
    <property type="entry name" value="BETA-N-ACETYLHEXOSAMINIDASE"/>
    <property type="match status" value="1"/>
</dbReference>
<keyword evidence="4" id="KW-0378">Hydrolase</keyword>
<dbReference type="Pfam" id="PF02838">
    <property type="entry name" value="Glyco_hydro_20b"/>
    <property type="match status" value="1"/>
</dbReference>
<proteinExistence type="inferred from homology"/>
<dbReference type="Gene3D" id="2.60.40.10">
    <property type="entry name" value="Immunoglobulins"/>
    <property type="match status" value="1"/>
</dbReference>
<dbReference type="SUPFAM" id="SSF55545">
    <property type="entry name" value="beta-N-acetylhexosaminidase-like domain"/>
    <property type="match status" value="1"/>
</dbReference>
<dbReference type="GO" id="GO:0030247">
    <property type="term" value="F:polysaccharide binding"/>
    <property type="evidence" value="ECO:0007669"/>
    <property type="project" value="InterPro"/>
</dbReference>
<dbReference type="InterPro" id="IPR012291">
    <property type="entry name" value="CBM2_carb-bd_dom_sf"/>
</dbReference>
<evidence type="ECO:0000256" key="3">
    <source>
        <dbReference type="ARBA" id="ARBA00012663"/>
    </source>
</evidence>
<dbReference type="Gene3D" id="2.60.40.290">
    <property type="match status" value="1"/>
</dbReference>
<dbReference type="InterPro" id="IPR013783">
    <property type="entry name" value="Ig-like_fold"/>
</dbReference>
<keyword evidence="10" id="KW-0732">Signal</keyword>
<dbReference type="EMBL" id="RFFG01000070">
    <property type="protein sequence ID" value="RMI39309.1"/>
    <property type="molecule type" value="Genomic_DNA"/>
</dbReference>
<dbReference type="GO" id="GO:0005975">
    <property type="term" value="P:carbohydrate metabolic process"/>
    <property type="evidence" value="ECO:0007669"/>
    <property type="project" value="InterPro"/>
</dbReference>
<feature type="active site" description="Proton donor" evidence="8">
    <location>
        <position position="585"/>
    </location>
</feature>
<evidence type="ECO:0000256" key="5">
    <source>
        <dbReference type="ARBA" id="ARBA00023295"/>
    </source>
</evidence>
<dbReference type="SUPFAM" id="SSF81296">
    <property type="entry name" value="E set domains"/>
    <property type="match status" value="1"/>
</dbReference>
<feature type="region of interest" description="Disordered" evidence="9">
    <location>
        <begin position="230"/>
        <end position="249"/>
    </location>
</feature>
<dbReference type="CDD" id="cd02847">
    <property type="entry name" value="E_set_Chitobiase_C"/>
    <property type="match status" value="1"/>
</dbReference>
<feature type="domain" description="Chitobiase/beta-hexosaminidases N-terminal" evidence="11">
    <location>
        <begin position="43"/>
        <end position="205"/>
    </location>
</feature>
<comment type="catalytic activity">
    <reaction evidence="1">
        <text>Hydrolysis of terminal non-reducing N-acetyl-D-hexosamine residues in N-acetyl-beta-D-hexosaminides.</text>
        <dbReference type="EC" id="3.2.1.52"/>
    </reaction>
</comment>
<dbReference type="Gene3D" id="2.10.10.20">
    <property type="entry name" value="Carbohydrate-binding module superfamily 5/12"/>
    <property type="match status" value="1"/>
</dbReference>
<feature type="compositionally biased region" description="Basic and acidic residues" evidence="9">
    <location>
        <begin position="277"/>
        <end position="291"/>
    </location>
</feature>
<evidence type="ECO:0000256" key="4">
    <source>
        <dbReference type="ARBA" id="ARBA00022801"/>
    </source>
</evidence>
<name>A0A3M2LPE2_9ACTN</name>
<dbReference type="EC" id="3.2.1.52" evidence="3"/>
<dbReference type="GO" id="GO:0030203">
    <property type="term" value="P:glycosaminoglycan metabolic process"/>
    <property type="evidence" value="ECO:0007669"/>
    <property type="project" value="TreeGrafter"/>
</dbReference>
<comment type="similarity">
    <text evidence="2">Belongs to the glycosyl hydrolase 20 family.</text>
</comment>
<protein>
    <recommendedName>
        <fullName evidence="3">beta-N-acetylhexosaminidase</fullName>
        <ecNumber evidence="3">3.2.1.52</ecNumber>
    </recommendedName>
    <alternativeName>
        <fullName evidence="6">Beta-N-acetylhexosaminidase</fullName>
    </alternativeName>
    <alternativeName>
        <fullName evidence="7">N-acetyl-beta-glucosaminidase</fullName>
    </alternativeName>
</protein>
<dbReference type="OrthoDB" id="9763537at2"/>
<dbReference type="GO" id="GO:0004563">
    <property type="term" value="F:beta-N-acetylhexosaminidase activity"/>
    <property type="evidence" value="ECO:0007669"/>
    <property type="project" value="UniProtKB-EC"/>
</dbReference>
<keyword evidence="13" id="KW-1185">Reference proteome</keyword>
<dbReference type="InterPro" id="IPR015882">
    <property type="entry name" value="HEX_bac_N"/>
</dbReference>
<dbReference type="InterPro" id="IPR029018">
    <property type="entry name" value="Hex-like_dom2"/>
</dbReference>
<evidence type="ECO:0000256" key="7">
    <source>
        <dbReference type="ARBA" id="ARBA00033000"/>
    </source>
</evidence>
<comment type="caution">
    <text evidence="12">The sequence shown here is derived from an EMBL/GenBank/DDBJ whole genome shotgun (WGS) entry which is preliminary data.</text>
</comment>